<proteinExistence type="predicted"/>
<protein>
    <submittedName>
        <fullName evidence="1">Uncharacterized protein</fullName>
    </submittedName>
</protein>
<organism evidence="1 2">
    <name type="scientific">Hamiltosporidium magnivora</name>
    <dbReference type="NCBI Taxonomy" id="148818"/>
    <lineage>
        <taxon>Eukaryota</taxon>
        <taxon>Fungi</taxon>
        <taxon>Fungi incertae sedis</taxon>
        <taxon>Microsporidia</taxon>
        <taxon>Dubosqiidae</taxon>
        <taxon>Hamiltosporidium</taxon>
    </lineage>
</organism>
<accession>A0A4Q9KWE2</accession>
<comment type="caution">
    <text evidence="1">The sequence shown here is derived from an EMBL/GenBank/DDBJ whole genome shotgun (WGS) entry which is preliminary data.</text>
</comment>
<name>A0A4Q9KWE2_9MICR</name>
<dbReference type="VEuPathDB" id="MicrosporidiaDB:CWI39_2100p0010"/>
<evidence type="ECO:0000313" key="1">
    <source>
        <dbReference type="EMBL" id="TBT99208.1"/>
    </source>
</evidence>
<evidence type="ECO:0000313" key="2">
    <source>
        <dbReference type="Proteomes" id="UP000293045"/>
    </source>
</evidence>
<dbReference type="EMBL" id="PIXR01002100">
    <property type="protein sequence ID" value="TBT99208.1"/>
    <property type="molecule type" value="Genomic_DNA"/>
</dbReference>
<reference evidence="1 2" key="1">
    <citation type="submission" date="2017-12" db="EMBL/GenBank/DDBJ databases">
        <authorList>
            <person name="Pombert J.-F."/>
            <person name="Haag K.L."/>
            <person name="Ebert D."/>
        </authorList>
    </citation>
    <scope>NUCLEOTIDE SEQUENCE [LARGE SCALE GENOMIC DNA]</scope>
    <source>
        <strain evidence="1">IL-BN-2</strain>
    </source>
</reference>
<dbReference type="Proteomes" id="UP000293045">
    <property type="component" value="Unassembled WGS sequence"/>
</dbReference>
<dbReference type="AlphaFoldDB" id="A0A4Q9KWE2"/>
<sequence>MANEKGYVPIWSGHPDPFPVSLSVSLFNDSYKATLGNISQEFLEGKLKVSVIPLIFQEKFLLYTKQMSGSLHPIYFSLSCL</sequence>
<gene>
    <name evidence="1" type="ORF">CWI39_2100p0010</name>
</gene>